<accession>A0A0F9RQC7</accession>
<sequence length="327" mass="36439">MDTLIKNYLLNIELGKRQEYKNMGIIPLSTSINHEPEYITLKEALDKNQLTVKEVSHGGSVPELKVINNAEIAILLLDGEELVGAKQNRVLNTTILLKKKSETIIPVSCTEAGRWSYVSEEFTDSGTVMSPHIRMLKARSVSASLHESREYKSDQGAVWNAIGEMSEEAGVSSSTGAMKDVFESRLKELDEYLKAFKCGPDQKGMLVLFDGAVVGLDIVSREAAYKELHAKLVKSYAMEAILQKKENAAKSKNDKAKAFIKEASSCNEKKYESVGSGWDYRYEGKKVVGSALLYQKKVIHMAFFRITEGEKVGSMAGYSRRRGFRTD</sequence>
<feature type="domain" description="ARG and Rhodanese-Phosphatase-superfamily-associated" evidence="1">
    <location>
        <begin position="12"/>
        <end position="304"/>
    </location>
</feature>
<dbReference type="Pfam" id="PF20208">
    <property type="entry name" value="ARPP-1"/>
    <property type="match status" value="1"/>
</dbReference>
<organism evidence="2">
    <name type="scientific">marine sediment metagenome</name>
    <dbReference type="NCBI Taxonomy" id="412755"/>
    <lineage>
        <taxon>unclassified sequences</taxon>
        <taxon>metagenomes</taxon>
        <taxon>ecological metagenomes</taxon>
    </lineage>
</organism>
<reference evidence="2" key="1">
    <citation type="journal article" date="2015" name="Nature">
        <title>Complex archaea that bridge the gap between prokaryotes and eukaryotes.</title>
        <authorList>
            <person name="Spang A."/>
            <person name="Saw J.H."/>
            <person name="Jorgensen S.L."/>
            <person name="Zaremba-Niedzwiedzka K."/>
            <person name="Martijn J."/>
            <person name="Lind A.E."/>
            <person name="van Eijk R."/>
            <person name="Schleper C."/>
            <person name="Guy L."/>
            <person name="Ettema T.J."/>
        </authorList>
    </citation>
    <scope>NUCLEOTIDE SEQUENCE</scope>
</reference>
<evidence type="ECO:0000313" key="2">
    <source>
        <dbReference type="EMBL" id="KKN52047.1"/>
    </source>
</evidence>
<gene>
    <name evidence="2" type="ORF">LCGC14_0616550</name>
</gene>
<proteinExistence type="predicted"/>
<dbReference type="InterPro" id="IPR046699">
    <property type="entry name" value="ARPP-1"/>
</dbReference>
<name>A0A0F9RQC7_9ZZZZ</name>
<evidence type="ECO:0000259" key="1">
    <source>
        <dbReference type="Pfam" id="PF20208"/>
    </source>
</evidence>
<protein>
    <recommendedName>
        <fullName evidence="1">ARG and Rhodanese-Phosphatase-superfamily-associated domain-containing protein</fullName>
    </recommendedName>
</protein>
<comment type="caution">
    <text evidence="2">The sequence shown here is derived from an EMBL/GenBank/DDBJ whole genome shotgun (WGS) entry which is preliminary data.</text>
</comment>
<dbReference type="EMBL" id="LAZR01001037">
    <property type="protein sequence ID" value="KKN52047.1"/>
    <property type="molecule type" value="Genomic_DNA"/>
</dbReference>
<dbReference type="AlphaFoldDB" id="A0A0F9RQC7"/>